<accession>A0A164L502</accession>
<reference evidence="3 4" key="1">
    <citation type="submission" date="2016-04" db="EMBL/GenBank/DDBJ databases">
        <authorList>
            <person name="Evans L.H."/>
            <person name="Alamgir A."/>
            <person name="Owens N."/>
            <person name="Weber N.D."/>
            <person name="Virtaneva K."/>
            <person name="Barbian K."/>
            <person name="Babar A."/>
            <person name="Rosenke K."/>
        </authorList>
    </citation>
    <scope>NUCLEOTIDE SEQUENCE [LARGE SCALE GENOMIC DNA]</scope>
    <source>
        <strain evidence="3 4">IFM 0406</strain>
    </source>
</reference>
<dbReference type="SUPFAM" id="SSF53474">
    <property type="entry name" value="alpha/beta-Hydrolases"/>
    <property type="match status" value="1"/>
</dbReference>
<dbReference type="STRING" id="455432.AWN90_38030"/>
<evidence type="ECO:0000256" key="1">
    <source>
        <dbReference type="ARBA" id="ARBA00022801"/>
    </source>
</evidence>
<keyword evidence="4" id="KW-1185">Reference proteome</keyword>
<dbReference type="Proteomes" id="UP000076512">
    <property type="component" value="Unassembled WGS sequence"/>
</dbReference>
<dbReference type="InterPro" id="IPR000073">
    <property type="entry name" value="AB_hydrolase_1"/>
</dbReference>
<proteinExistence type="predicted"/>
<gene>
    <name evidence="3" type="ORF">AWN90_38030</name>
</gene>
<organism evidence="3 4">
    <name type="scientific">Nocardia terpenica</name>
    <dbReference type="NCBI Taxonomy" id="455432"/>
    <lineage>
        <taxon>Bacteria</taxon>
        <taxon>Bacillati</taxon>
        <taxon>Actinomycetota</taxon>
        <taxon>Actinomycetes</taxon>
        <taxon>Mycobacteriales</taxon>
        <taxon>Nocardiaceae</taxon>
        <taxon>Nocardia</taxon>
    </lineage>
</organism>
<evidence type="ECO:0000313" key="3">
    <source>
        <dbReference type="EMBL" id="KZM72031.1"/>
    </source>
</evidence>
<sequence length="298" mass="33220">MPTIDFSAPPPIAGARRSFVPARGVRFHVTEAGPADGRPVLLLHGWPQHHYTYRHLLADPPAGLRLIAPDLPGYGWSGPAPHRWEKREVAADVLALIDALGLDRMLLVGHDWGGYIGFLLATGNPERFDGFAPLNIAHPWQTPRTMLPHVWRFLAYQPLVATFGVPLQRRTRFLDRVFAVATTDRSTFPPDVVRAYTERFRDPIVARAATDTYRTFLLHDALSAQRTPAPRATIPIRALFGTDDSAIHHTLASADTAHADDYTIEYVPNCGHFVPEERPDLVRKTLLTLAAETDRRTA</sequence>
<dbReference type="Pfam" id="PF00561">
    <property type="entry name" value="Abhydrolase_1"/>
    <property type="match status" value="1"/>
</dbReference>
<feature type="domain" description="AB hydrolase-1" evidence="2">
    <location>
        <begin position="39"/>
        <end position="279"/>
    </location>
</feature>
<comment type="caution">
    <text evidence="3">The sequence shown here is derived from an EMBL/GenBank/DDBJ whole genome shotgun (WGS) entry which is preliminary data.</text>
</comment>
<dbReference type="InterPro" id="IPR029058">
    <property type="entry name" value="AB_hydrolase_fold"/>
</dbReference>
<dbReference type="OrthoDB" id="2987348at2"/>
<dbReference type="Gene3D" id="3.40.50.1820">
    <property type="entry name" value="alpha/beta hydrolase"/>
    <property type="match status" value="1"/>
</dbReference>
<dbReference type="InterPro" id="IPR000639">
    <property type="entry name" value="Epox_hydrolase-like"/>
</dbReference>
<dbReference type="PRINTS" id="PR00412">
    <property type="entry name" value="EPOXHYDRLASE"/>
</dbReference>
<keyword evidence="1 3" id="KW-0378">Hydrolase</keyword>
<dbReference type="GO" id="GO:0016787">
    <property type="term" value="F:hydrolase activity"/>
    <property type="evidence" value="ECO:0007669"/>
    <property type="project" value="UniProtKB-KW"/>
</dbReference>
<dbReference type="AlphaFoldDB" id="A0A164L502"/>
<dbReference type="PANTHER" id="PTHR43329">
    <property type="entry name" value="EPOXIDE HYDROLASE"/>
    <property type="match status" value="1"/>
</dbReference>
<protein>
    <submittedName>
        <fullName evidence="3">Alpha/beta hydrolase</fullName>
    </submittedName>
</protein>
<name>A0A164L502_9NOCA</name>
<evidence type="ECO:0000313" key="4">
    <source>
        <dbReference type="Proteomes" id="UP000076512"/>
    </source>
</evidence>
<dbReference type="RefSeq" id="WP_067593281.1">
    <property type="nucleotide sequence ID" value="NZ_JABMCZ010000001.1"/>
</dbReference>
<evidence type="ECO:0000259" key="2">
    <source>
        <dbReference type="Pfam" id="PF00561"/>
    </source>
</evidence>
<dbReference type="EMBL" id="LWGR01000010">
    <property type="protein sequence ID" value="KZM72031.1"/>
    <property type="molecule type" value="Genomic_DNA"/>
</dbReference>